<organism evidence="12 13">
    <name type="scientific">Liquidambar formosana</name>
    <name type="common">Formosan gum</name>
    <dbReference type="NCBI Taxonomy" id="63359"/>
    <lineage>
        <taxon>Eukaryota</taxon>
        <taxon>Viridiplantae</taxon>
        <taxon>Streptophyta</taxon>
        <taxon>Embryophyta</taxon>
        <taxon>Tracheophyta</taxon>
        <taxon>Spermatophyta</taxon>
        <taxon>Magnoliopsida</taxon>
        <taxon>eudicotyledons</taxon>
        <taxon>Gunneridae</taxon>
        <taxon>Pentapetalae</taxon>
        <taxon>Saxifragales</taxon>
        <taxon>Altingiaceae</taxon>
        <taxon>Liquidambar</taxon>
    </lineage>
</organism>
<dbReference type="InterPro" id="IPR055164">
    <property type="entry name" value="EDR1/CTR1/ARMC3-like_pept-like"/>
</dbReference>
<keyword evidence="4" id="KW-0808">Transferase</keyword>
<evidence type="ECO:0000256" key="8">
    <source>
        <dbReference type="ARBA" id="ARBA00047899"/>
    </source>
</evidence>
<dbReference type="InterPro" id="IPR011009">
    <property type="entry name" value="Kinase-like_dom_sf"/>
</dbReference>
<evidence type="ECO:0000256" key="7">
    <source>
        <dbReference type="ARBA" id="ARBA00022840"/>
    </source>
</evidence>
<dbReference type="GO" id="GO:0004674">
    <property type="term" value="F:protein serine/threonine kinase activity"/>
    <property type="evidence" value="ECO:0007669"/>
    <property type="project" value="UniProtKB-KW"/>
</dbReference>
<dbReference type="EMBL" id="JBBPBK010000014">
    <property type="protein sequence ID" value="KAK9270347.1"/>
    <property type="molecule type" value="Genomic_DNA"/>
</dbReference>
<evidence type="ECO:0000256" key="9">
    <source>
        <dbReference type="ARBA" id="ARBA00048679"/>
    </source>
</evidence>
<dbReference type="InterPro" id="IPR017441">
    <property type="entry name" value="Protein_kinase_ATP_BS"/>
</dbReference>
<sequence length="643" mass="71761">MEVVLVDKYEDSRLKELEDKAQELYFASESTLVLVEKLGKLVAIYMGGTFPVEQGDLHMRWKVLSKRLKDFRKCIVVPIGSLSMGLCRHRAILFKKLADYIGLPCRIARGCKYCAADHRSSCLVKIEDDRQSSREYVVDLVGEPGNVHGPDSSINGGLLSPMPSPFQISYLKESQQPYMDKASCSQILKSNHTCSPENPLYSGSQKEGHHMKDNGLIENPMDSMFTPLDHACGGMEPSVMPLVLKGNSDQIPTLPSVQCSVSEALDVISGLSIQEYSRLKGDKVVIQQTYKKECIVSGSLILSNAVKQPKVSLSNQLNLKEVESRIENRGKFSAVTIPRYLNLEPSLAMDWLEISWDELHIKERVGAGSFGTVHRAEWHGSDVAVKVLTVQDFHDDQLKEFLREVAIMKRVRHPNVVLFMGAVTKRPHLSIVTEYLPRGSLYRLIHRPAAGEILDQRRRLRMALDVAKGINYLHCLSPPIVHWDLKSPNLLVDKNWTVKVCDFGLSRFKANTFISSKSVAGTPEWMAPEFLRGEPSNEKSDVFSFGVILWELVTMQQPWNGLGPAQVVGAVAFQNRRLAVPQNTPPMLASLMESCWDDDPAQRPSFASIVDTLKKLLKSPLQLIQLGGSQNTSTQNPGGISTR</sequence>
<evidence type="ECO:0000256" key="4">
    <source>
        <dbReference type="ARBA" id="ARBA00022679"/>
    </source>
</evidence>
<dbReference type="GO" id="GO:0005524">
    <property type="term" value="F:ATP binding"/>
    <property type="evidence" value="ECO:0007669"/>
    <property type="project" value="UniProtKB-UniRule"/>
</dbReference>
<dbReference type="SMART" id="SM00220">
    <property type="entry name" value="S_TKc"/>
    <property type="match status" value="1"/>
</dbReference>
<dbReference type="Proteomes" id="UP001415857">
    <property type="component" value="Unassembled WGS sequence"/>
</dbReference>
<dbReference type="PROSITE" id="PS00107">
    <property type="entry name" value="PROTEIN_KINASE_ATP"/>
    <property type="match status" value="1"/>
</dbReference>
<dbReference type="CDD" id="cd13999">
    <property type="entry name" value="STKc_MAP3K-like"/>
    <property type="match status" value="1"/>
</dbReference>
<dbReference type="PROSITE" id="PS00108">
    <property type="entry name" value="PROTEIN_KINASE_ST"/>
    <property type="match status" value="1"/>
</dbReference>
<dbReference type="PROSITE" id="PS50011">
    <property type="entry name" value="PROTEIN_KINASE_DOM"/>
    <property type="match status" value="1"/>
</dbReference>
<dbReference type="GO" id="GO:0006950">
    <property type="term" value="P:response to stress"/>
    <property type="evidence" value="ECO:0007669"/>
    <property type="project" value="UniProtKB-ARBA"/>
</dbReference>
<feature type="domain" description="Protein kinase" evidence="11">
    <location>
        <begin position="359"/>
        <end position="617"/>
    </location>
</feature>
<keyword evidence="7 10" id="KW-0067">ATP-binding</keyword>
<dbReference type="Pfam" id="PF14381">
    <property type="entry name" value="EDR1_CTR1_ARMC3_pept"/>
    <property type="match status" value="1"/>
</dbReference>
<dbReference type="FunFam" id="1.10.510.10:FF:000193">
    <property type="entry name" value="Serine/threonine-protein kinase CTR1"/>
    <property type="match status" value="1"/>
</dbReference>
<evidence type="ECO:0000256" key="3">
    <source>
        <dbReference type="ARBA" id="ARBA00022527"/>
    </source>
</evidence>
<dbReference type="InterPro" id="IPR008271">
    <property type="entry name" value="Ser/Thr_kinase_AS"/>
</dbReference>
<evidence type="ECO:0000256" key="2">
    <source>
        <dbReference type="ARBA" id="ARBA00012513"/>
    </source>
</evidence>
<dbReference type="GO" id="GO:0010182">
    <property type="term" value="P:sugar mediated signaling pathway"/>
    <property type="evidence" value="ECO:0007669"/>
    <property type="project" value="UniProtKB-ARBA"/>
</dbReference>
<proteinExistence type="inferred from homology"/>
<comment type="catalytic activity">
    <reaction evidence="8">
        <text>L-threonyl-[protein] + ATP = O-phospho-L-threonyl-[protein] + ADP + H(+)</text>
        <dbReference type="Rhea" id="RHEA:46608"/>
        <dbReference type="Rhea" id="RHEA-COMP:11060"/>
        <dbReference type="Rhea" id="RHEA-COMP:11605"/>
        <dbReference type="ChEBI" id="CHEBI:15378"/>
        <dbReference type="ChEBI" id="CHEBI:30013"/>
        <dbReference type="ChEBI" id="CHEBI:30616"/>
        <dbReference type="ChEBI" id="CHEBI:61977"/>
        <dbReference type="ChEBI" id="CHEBI:456216"/>
        <dbReference type="EC" id="2.7.11.1"/>
    </reaction>
</comment>
<evidence type="ECO:0000256" key="10">
    <source>
        <dbReference type="PROSITE-ProRule" id="PRU10141"/>
    </source>
</evidence>
<evidence type="ECO:0000256" key="1">
    <source>
        <dbReference type="ARBA" id="ARBA00010507"/>
    </source>
</evidence>
<dbReference type="InterPro" id="IPR001245">
    <property type="entry name" value="Ser-Thr/Tyr_kinase_cat_dom"/>
</dbReference>
<evidence type="ECO:0000256" key="5">
    <source>
        <dbReference type="ARBA" id="ARBA00022741"/>
    </source>
</evidence>
<accession>A0AAP0NBS7</accession>
<gene>
    <name evidence="12" type="ORF">L1049_025926</name>
</gene>
<dbReference type="InterPro" id="IPR000719">
    <property type="entry name" value="Prot_kinase_dom"/>
</dbReference>
<evidence type="ECO:0000313" key="12">
    <source>
        <dbReference type="EMBL" id="KAK9270347.1"/>
    </source>
</evidence>
<dbReference type="Pfam" id="PF07714">
    <property type="entry name" value="PK_Tyr_Ser-Thr"/>
    <property type="match status" value="1"/>
</dbReference>
<keyword evidence="6" id="KW-0418">Kinase</keyword>
<dbReference type="PANTHER" id="PTHR44329">
    <property type="entry name" value="SERINE/THREONINE-PROTEIN KINASE TNNI3K-RELATED"/>
    <property type="match status" value="1"/>
</dbReference>
<reference evidence="12 13" key="1">
    <citation type="journal article" date="2024" name="Plant J.">
        <title>Genome sequences and population genomics reveal climatic adaptation and genomic divergence between two closely related sweetgum species.</title>
        <authorList>
            <person name="Xu W.Q."/>
            <person name="Ren C.Q."/>
            <person name="Zhang X.Y."/>
            <person name="Comes H.P."/>
            <person name="Liu X.H."/>
            <person name="Li Y.G."/>
            <person name="Kettle C.J."/>
            <person name="Jalonen R."/>
            <person name="Gaisberger H."/>
            <person name="Ma Y.Z."/>
            <person name="Qiu Y.X."/>
        </authorList>
    </citation>
    <scope>NUCLEOTIDE SEQUENCE [LARGE SCALE GENOMIC DNA]</scope>
    <source>
        <strain evidence="12">Hangzhou</strain>
    </source>
</reference>
<comment type="similarity">
    <text evidence="1">Belongs to the protein kinase superfamily. TKL Ser/Thr protein kinase family. RAF subfamily.</text>
</comment>
<dbReference type="PANTHER" id="PTHR44329:SF96">
    <property type="entry name" value="OS04G0610900 PROTEIN"/>
    <property type="match status" value="1"/>
</dbReference>
<keyword evidence="13" id="KW-1185">Reference proteome</keyword>
<dbReference type="InterPro" id="IPR051681">
    <property type="entry name" value="Ser/Thr_Kinases-Pseudokinases"/>
</dbReference>
<dbReference type="EC" id="2.7.11.1" evidence="2"/>
<dbReference type="Gene3D" id="3.30.200.20">
    <property type="entry name" value="Phosphorylase Kinase, domain 1"/>
    <property type="match status" value="1"/>
</dbReference>
<dbReference type="Gene3D" id="1.10.510.10">
    <property type="entry name" value="Transferase(Phosphotransferase) domain 1"/>
    <property type="match status" value="1"/>
</dbReference>
<dbReference type="SUPFAM" id="SSF56112">
    <property type="entry name" value="Protein kinase-like (PK-like)"/>
    <property type="match status" value="1"/>
</dbReference>
<keyword evidence="3" id="KW-0723">Serine/threonine-protein kinase</keyword>
<evidence type="ECO:0000256" key="6">
    <source>
        <dbReference type="ARBA" id="ARBA00022777"/>
    </source>
</evidence>
<dbReference type="PRINTS" id="PR00109">
    <property type="entry name" value="TYRKINASE"/>
</dbReference>
<dbReference type="AlphaFoldDB" id="A0AAP0NBS7"/>
<name>A0AAP0NBS7_LIQFO</name>
<comment type="catalytic activity">
    <reaction evidence="9">
        <text>L-seryl-[protein] + ATP = O-phospho-L-seryl-[protein] + ADP + H(+)</text>
        <dbReference type="Rhea" id="RHEA:17989"/>
        <dbReference type="Rhea" id="RHEA-COMP:9863"/>
        <dbReference type="Rhea" id="RHEA-COMP:11604"/>
        <dbReference type="ChEBI" id="CHEBI:15378"/>
        <dbReference type="ChEBI" id="CHEBI:29999"/>
        <dbReference type="ChEBI" id="CHEBI:30616"/>
        <dbReference type="ChEBI" id="CHEBI:83421"/>
        <dbReference type="ChEBI" id="CHEBI:456216"/>
        <dbReference type="EC" id="2.7.11.1"/>
    </reaction>
</comment>
<evidence type="ECO:0000313" key="13">
    <source>
        <dbReference type="Proteomes" id="UP001415857"/>
    </source>
</evidence>
<protein>
    <recommendedName>
        <fullName evidence="2">non-specific serine/threonine protein kinase</fullName>
        <ecNumber evidence="2">2.7.11.1</ecNumber>
    </recommendedName>
</protein>
<comment type="caution">
    <text evidence="12">The sequence shown here is derived from an EMBL/GenBank/DDBJ whole genome shotgun (WGS) entry which is preliminary data.</text>
</comment>
<evidence type="ECO:0000259" key="11">
    <source>
        <dbReference type="PROSITE" id="PS50011"/>
    </source>
</evidence>
<keyword evidence="5 10" id="KW-0547">Nucleotide-binding</keyword>
<dbReference type="FunFam" id="3.30.200.20:FF:000060">
    <property type="entry name" value="Serine/threonine-protein kinase isoform 1"/>
    <property type="match status" value="1"/>
</dbReference>
<feature type="binding site" evidence="10">
    <location>
        <position position="386"/>
    </location>
    <ligand>
        <name>ATP</name>
        <dbReference type="ChEBI" id="CHEBI:30616"/>
    </ligand>
</feature>